<evidence type="ECO:0008006" key="3">
    <source>
        <dbReference type="Google" id="ProtNLM"/>
    </source>
</evidence>
<evidence type="ECO:0000313" key="1">
    <source>
        <dbReference type="EMBL" id="TNY20482.1"/>
    </source>
</evidence>
<dbReference type="AlphaFoldDB" id="A0A5C5FWA5"/>
<keyword evidence="2" id="KW-1185">Reference proteome</keyword>
<dbReference type="OrthoDB" id="300641at2759"/>
<dbReference type="SUPFAM" id="SSF57184">
    <property type="entry name" value="Growth factor receptor domain"/>
    <property type="match status" value="1"/>
</dbReference>
<gene>
    <name evidence="1" type="ORF">DMC30DRAFT_397696</name>
</gene>
<dbReference type="InterPro" id="IPR009030">
    <property type="entry name" value="Growth_fac_rcpt_cys_sf"/>
</dbReference>
<name>A0A5C5FWA5_9BASI</name>
<organism evidence="1 2">
    <name type="scientific">Rhodotorula diobovata</name>
    <dbReference type="NCBI Taxonomy" id="5288"/>
    <lineage>
        <taxon>Eukaryota</taxon>
        <taxon>Fungi</taxon>
        <taxon>Dikarya</taxon>
        <taxon>Basidiomycota</taxon>
        <taxon>Pucciniomycotina</taxon>
        <taxon>Microbotryomycetes</taxon>
        <taxon>Sporidiobolales</taxon>
        <taxon>Sporidiobolaceae</taxon>
        <taxon>Rhodotorula</taxon>
    </lineage>
</organism>
<dbReference type="STRING" id="5288.A0A5C5FWA5"/>
<protein>
    <recommendedName>
        <fullName evidence="3">Insulin-like growth factor binding protein</fullName>
    </recommendedName>
</protein>
<accession>A0A5C5FWA5</accession>
<sequence length="221" mass="23364">MRATCVKCNGFEEFDPVSQECFCPSGTYKTDVVGCARCTDFGSLVKTCTDAGPVECNLGAQLYQGTCVDGCPMGTLPSDSTCRTCSELPGNTCDLVTAHACNLLLDETTDTCAISCRAMSDGISLPATYQQGSVCKSCGIVGIDECTASGPTGCRSPYGLLSSPDLATTQCVLRSDCIASPQNIYRSEVSEDLRYNVGFCQTCPASSRPDPVDRRQCVLNP</sequence>
<reference evidence="1 2" key="1">
    <citation type="submission" date="2019-03" db="EMBL/GenBank/DDBJ databases">
        <title>Rhodosporidium diobovatum UCD-FST 08-225 genome sequencing, assembly, and annotation.</title>
        <authorList>
            <person name="Fakankun I.U."/>
            <person name="Fristensky B."/>
            <person name="Levin D.B."/>
        </authorList>
    </citation>
    <scope>NUCLEOTIDE SEQUENCE [LARGE SCALE GENOMIC DNA]</scope>
    <source>
        <strain evidence="1 2">UCD-FST 08-225</strain>
    </source>
</reference>
<dbReference type="EMBL" id="SOZI01000066">
    <property type="protein sequence ID" value="TNY20482.1"/>
    <property type="molecule type" value="Genomic_DNA"/>
</dbReference>
<evidence type="ECO:0000313" key="2">
    <source>
        <dbReference type="Proteomes" id="UP000311382"/>
    </source>
</evidence>
<dbReference type="Proteomes" id="UP000311382">
    <property type="component" value="Unassembled WGS sequence"/>
</dbReference>
<proteinExistence type="predicted"/>
<comment type="caution">
    <text evidence="1">The sequence shown here is derived from an EMBL/GenBank/DDBJ whole genome shotgun (WGS) entry which is preliminary data.</text>
</comment>